<reference evidence="7" key="2">
    <citation type="submission" date="2018-03" db="EMBL/GenBank/DDBJ databases">
        <authorList>
            <person name="Derbyshire K."/>
            <person name="Gray T.A."/>
            <person name="Champion M."/>
        </authorList>
    </citation>
    <scope>NUCLEOTIDE SEQUENCE [LARGE SCALE GENOMIC DNA]</scope>
    <source>
        <strain evidence="7">MKD8</strain>
    </source>
</reference>
<dbReference type="InterPro" id="IPR016181">
    <property type="entry name" value="Acyl_CoA_acyltransferase"/>
</dbReference>
<dbReference type="GO" id="GO:0006629">
    <property type="term" value="P:lipid metabolic process"/>
    <property type="evidence" value="ECO:0007669"/>
    <property type="project" value="UniProtKB-KW"/>
</dbReference>
<keyword evidence="2" id="KW-0444">Lipid biosynthesis</keyword>
<dbReference type="InterPro" id="IPR052351">
    <property type="entry name" value="Ornithine_N-alpha-AT"/>
</dbReference>
<evidence type="ECO:0000256" key="3">
    <source>
        <dbReference type="ARBA" id="ARBA00022679"/>
    </source>
</evidence>
<dbReference type="RefSeq" id="WP_003896722.1">
    <property type="nucleotide sequence ID" value="NZ_CP027541.1"/>
</dbReference>
<name>A0A2U9PWH2_MYCSE</name>
<evidence type="ECO:0000313" key="7">
    <source>
        <dbReference type="Proteomes" id="UP000011200"/>
    </source>
</evidence>
<dbReference type="AlphaFoldDB" id="A0A2U9PWH2"/>
<dbReference type="SUPFAM" id="SSF55729">
    <property type="entry name" value="Acyl-CoA N-acyltransferases (Nat)"/>
    <property type="match status" value="1"/>
</dbReference>
<keyword evidence="3" id="KW-0808">Transferase</keyword>
<dbReference type="EMBL" id="CP027541">
    <property type="protein sequence ID" value="AWT56159.1"/>
    <property type="molecule type" value="Genomic_DNA"/>
</dbReference>
<evidence type="ECO:0008006" key="8">
    <source>
        <dbReference type="Google" id="ProtNLM"/>
    </source>
</evidence>
<evidence type="ECO:0000256" key="4">
    <source>
        <dbReference type="ARBA" id="ARBA00023098"/>
    </source>
</evidence>
<proteinExistence type="predicted"/>
<dbReference type="GO" id="GO:0016746">
    <property type="term" value="F:acyltransferase activity"/>
    <property type="evidence" value="ECO:0007669"/>
    <property type="project" value="UniProtKB-KW"/>
</dbReference>
<dbReference type="PANTHER" id="PTHR37323:SF1">
    <property type="entry name" value="L-ORNITHINE N(ALPHA)-ACYLTRANSFERASE"/>
    <property type="match status" value="1"/>
</dbReference>
<protein>
    <recommendedName>
        <fullName evidence="8">Ornithine-acyl[acyl carrier protein] N-acyltransferase</fullName>
    </recommendedName>
</protein>
<evidence type="ECO:0000256" key="5">
    <source>
        <dbReference type="ARBA" id="ARBA00023315"/>
    </source>
</evidence>
<evidence type="ECO:0000313" key="6">
    <source>
        <dbReference type="EMBL" id="AWT56159.1"/>
    </source>
</evidence>
<accession>A0A2U9PWH2</accession>
<gene>
    <name evidence="6" type="ORF">D806_052090</name>
</gene>
<dbReference type="Gene3D" id="3.40.630.30">
    <property type="match status" value="1"/>
</dbReference>
<dbReference type="Proteomes" id="UP000011200">
    <property type="component" value="Chromosome"/>
</dbReference>
<reference evidence="6 7" key="1">
    <citation type="journal article" date="2013" name="Genome Announc.">
        <title>Draft genome sequence of MKD8, a conjugal recipient Mycobacterium smegmatis strain.</title>
        <authorList>
            <person name="Gray T.A."/>
            <person name="Palumbo M.J."/>
            <person name="Derbyshire K.M."/>
        </authorList>
    </citation>
    <scope>NUCLEOTIDE SEQUENCE [LARGE SCALE GENOMIC DNA]</scope>
    <source>
        <strain evidence="6 7">MKD8</strain>
    </source>
</reference>
<dbReference type="Pfam" id="PF13444">
    <property type="entry name" value="Acetyltransf_5"/>
    <property type="match status" value="1"/>
</dbReference>
<evidence type="ECO:0000256" key="1">
    <source>
        <dbReference type="ARBA" id="ARBA00005189"/>
    </source>
</evidence>
<evidence type="ECO:0000256" key="2">
    <source>
        <dbReference type="ARBA" id="ARBA00022516"/>
    </source>
</evidence>
<keyword evidence="5" id="KW-0012">Acyltransferase</keyword>
<organism evidence="6 7">
    <name type="scientific">Mycolicibacterium smegmatis (strain MKD8)</name>
    <name type="common">Mycobacterium smegmatis</name>
    <dbReference type="NCBI Taxonomy" id="1214915"/>
    <lineage>
        <taxon>Bacteria</taxon>
        <taxon>Bacillati</taxon>
        <taxon>Actinomycetota</taxon>
        <taxon>Actinomycetes</taxon>
        <taxon>Mycobacteriales</taxon>
        <taxon>Mycobacteriaceae</taxon>
        <taxon>Mycolicibacterium</taxon>
    </lineage>
</organism>
<keyword evidence="4" id="KW-0443">Lipid metabolism</keyword>
<comment type="pathway">
    <text evidence="1">Lipid metabolism.</text>
</comment>
<dbReference type="PANTHER" id="PTHR37323">
    <property type="entry name" value="GCN5-RELATED N-ACETYLTRANSFERASE"/>
    <property type="match status" value="1"/>
</dbReference>
<sequence length="265" mass="28889">MATTYVQVQAEPLTVAPRYSVLLSTDTELIEAGQRLRREVLTDECGYTAAGTGFDADSFDDHCVHVLVRDNRTEELVGCARILPTGGVFATGGLYAAKSFDLTALDPLRLSLLEWGHAVVRADHRNGAVLMMMWSAILDYADRYGYDHLFGCITVPTHPLGGVPGAQVRAVRDFMRRDFATPDCYAVHPYRPVVIDGVPLDDMPLDTAAVSDSPVPALVRGYLRLGARVCGEPAHDPLFGVAHFPTLLRTGRFDGGSVLNRTDGW</sequence>